<accession>A0A4Q9V0E1</accession>
<comment type="caution">
    <text evidence="1">The sequence shown here is derived from an EMBL/GenBank/DDBJ whole genome shotgun (WGS) entry which is preliminary data.</text>
</comment>
<reference evidence="1 2" key="1">
    <citation type="submission" date="2019-02" db="EMBL/GenBank/DDBJ databases">
        <title>Arcanobacterium bovis sp. nov., isolated from the milk of a cow with mastitis.</title>
        <authorList>
            <person name="Sammra O."/>
            <person name="Foster G."/>
            <person name="Hassan A."/>
            <person name="Alssahen M."/>
            <person name="Laemmler C."/>
            <person name="Borowiak M."/>
            <person name="Malorny B."/>
            <person name="Abdulmawjood A."/>
        </authorList>
    </citation>
    <scope>NUCLEOTIDE SEQUENCE [LARGE SCALE GENOMIC DNA]</scope>
    <source>
        <strain evidence="1 2">C605018/01/1</strain>
    </source>
</reference>
<protein>
    <recommendedName>
        <fullName evidence="3">Transposase</fullName>
    </recommendedName>
</protein>
<dbReference type="EMBL" id="SJDT01000008">
    <property type="protein sequence ID" value="TBW20798.1"/>
    <property type="molecule type" value="Genomic_DNA"/>
</dbReference>
<evidence type="ECO:0000313" key="1">
    <source>
        <dbReference type="EMBL" id="TBW20798.1"/>
    </source>
</evidence>
<dbReference type="OrthoDB" id="3254719at2"/>
<organism evidence="1 2">
    <name type="scientific">Arcanobacterium bovis</name>
    <dbReference type="NCBI Taxonomy" id="2529275"/>
    <lineage>
        <taxon>Bacteria</taxon>
        <taxon>Bacillati</taxon>
        <taxon>Actinomycetota</taxon>
        <taxon>Actinomycetes</taxon>
        <taxon>Actinomycetales</taxon>
        <taxon>Actinomycetaceae</taxon>
        <taxon>Arcanobacterium</taxon>
    </lineage>
</organism>
<gene>
    <name evidence="1" type="ORF">EZJ44_08110</name>
</gene>
<evidence type="ECO:0000313" key="2">
    <source>
        <dbReference type="Proteomes" id="UP000293036"/>
    </source>
</evidence>
<proteinExistence type="predicted"/>
<evidence type="ECO:0008006" key="3">
    <source>
        <dbReference type="Google" id="ProtNLM"/>
    </source>
</evidence>
<name>A0A4Q9V0E1_9ACTO</name>
<keyword evidence="2" id="KW-1185">Reference proteome</keyword>
<dbReference type="Proteomes" id="UP000293036">
    <property type="component" value="Unassembled WGS sequence"/>
</dbReference>
<dbReference type="AlphaFoldDB" id="A0A4Q9V0E1"/>
<sequence>MCQDLANQHFTASKPNQLWVADITYVRILSGFVHTARQPRPSPAIIKPRSAKLTKYKKRNKTQHASVWRFSTFYACSV</sequence>